<evidence type="ECO:0000313" key="3">
    <source>
        <dbReference type="Proteomes" id="UP001501303"/>
    </source>
</evidence>
<dbReference type="Pfam" id="PF19054">
    <property type="entry name" value="DUF5753"/>
    <property type="match status" value="1"/>
</dbReference>
<dbReference type="SUPFAM" id="SSF47413">
    <property type="entry name" value="lambda repressor-like DNA-binding domains"/>
    <property type="match status" value="1"/>
</dbReference>
<dbReference type="RefSeq" id="WP_344260155.1">
    <property type="nucleotide sequence ID" value="NZ_BAAAMJ010000015.1"/>
</dbReference>
<feature type="domain" description="HTH cro/C1-type" evidence="1">
    <location>
        <begin position="25"/>
        <end position="81"/>
    </location>
</feature>
<dbReference type="Pfam" id="PF13560">
    <property type="entry name" value="HTH_31"/>
    <property type="match status" value="1"/>
</dbReference>
<protein>
    <submittedName>
        <fullName evidence="2">Helix-turn-helix transcriptional regulator</fullName>
    </submittedName>
</protein>
<dbReference type="InterPro" id="IPR043917">
    <property type="entry name" value="DUF5753"/>
</dbReference>
<dbReference type="InterPro" id="IPR001387">
    <property type="entry name" value="Cro/C1-type_HTH"/>
</dbReference>
<dbReference type="InterPro" id="IPR010982">
    <property type="entry name" value="Lambda_DNA-bd_dom_sf"/>
</dbReference>
<proteinExistence type="predicted"/>
<dbReference type="CDD" id="cd00093">
    <property type="entry name" value="HTH_XRE"/>
    <property type="match status" value="1"/>
</dbReference>
<sequence>MTVEQEIEETQDPAVSTLAHFGREVRLEREQHGMSKADLGREVHCHPTLVGKIETAQRVPTLDFAEACDRVFNTGGRLARLWPLVIRHAYPKWFRAYVELEAVAKAIGFFQIQVVPGLLQTEDYARAVLASGRLDNPEDVLTARMERQRILTRDDPPQVWAILEESVLHRTVGGRKVMGGQLQHLLTACEHPRTVIQIIPASITTHAAMGGSFAALAFDEGSDIVYIDGFPEGHVTAEPRHVETVARAYDLLRATALSPEASVDLMTAIAKGVYS</sequence>
<reference evidence="3" key="1">
    <citation type="journal article" date="2019" name="Int. J. Syst. Evol. Microbiol.">
        <title>The Global Catalogue of Microorganisms (GCM) 10K type strain sequencing project: providing services to taxonomists for standard genome sequencing and annotation.</title>
        <authorList>
            <consortium name="The Broad Institute Genomics Platform"/>
            <consortium name="The Broad Institute Genome Sequencing Center for Infectious Disease"/>
            <person name="Wu L."/>
            <person name="Ma J."/>
        </authorList>
    </citation>
    <scope>NUCLEOTIDE SEQUENCE [LARGE SCALE GENOMIC DNA]</scope>
    <source>
        <strain evidence="3">JCM 13581</strain>
    </source>
</reference>
<dbReference type="EMBL" id="BAAAMJ010000015">
    <property type="protein sequence ID" value="GAA1908333.1"/>
    <property type="molecule type" value="Genomic_DNA"/>
</dbReference>
<keyword evidence="3" id="KW-1185">Reference proteome</keyword>
<evidence type="ECO:0000313" key="2">
    <source>
        <dbReference type="EMBL" id="GAA1908333.1"/>
    </source>
</evidence>
<name>A0ABP5AA73_9ACTN</name>
<dbReference type="Gene3D" id="1.10.260.40">
    <property type="entry name" value="lambda repressor-like DNA-binding domains"/>
    <property type="match status" value="1"/>
</dbReference>
<comment type="caution">
    <text evidence="2">The sequence shown here is derived from an EMBL/GenBank/DDBJ whole genome shotgun (WGS) entry which is preliminary data.</text>
</comment>
<gene>
    <name evidence="2" type="ORF">GCM10009716_17850</name>
</gene>
<evidence type="ECO:0000259" key="1">
    <source>
        <dbReference type="PROSITE" id="PS50943"/>
    </source>
</evidence>
<dbReference type="PROSITE" id="PS50943">
    <property type="entry name" value="HTH_CROC1"/>
    <property type="match status" value="1"/>
</dbReference>
<dbReference type="SMART" id="SM00530">
    <property type="entry name" value="HTH_XRE"/>
    <property type="match status" value="1"/>
</dbReference>
<dbReference type="Proteomes" id="UP001501303">
    <property type="component" value="Unassembled WGS sequence"/>
</dbReference>
<accession>A0ABP5AA73</accession>
<organism evidence="2 3">
    <name type="scientific">Streptomyces sodiiphilus</name>
    <dbReference type="NCBI Taxonomy" id="226217"/>
    <lineage>
        <taxon>Bacteria</taxon>
        <taxon>Bacillati</taxon>
        <taxon>Actinomycetota</taxon>
        <taxon>Actinomycetes</taxon>
        <taxon>Kitasatosporales</taxon>
        <taxon>Streptomycetaceae</taxon>
        <taxon>Streptomyces</taxon>
    </lineage>
</organism>